<dbReference type="GO" id="GO:0008017">
    <property type="term" value="F:microtubule binding"/>
    <property type="evidence" value="ECO:0007669"/>
    <property type="project" value="InterPro"/>
</dbReference>
<dbReference type="InterPro" id="IPR001752">
    <property type="entry name" value="Kinesin_motor_dom"/>
</dbReference>
<dbReference type="OrthoDB" id="3176171at2759"/>
<comment type="caution">
    <text evidence="8">The sequence shown here is derived from an EMBL/GenBank/DDBJ whole genome shotgun (WGS) entry which is preliminary data.</text>
</comment>
<evidence type="ECO:0000256" key="4">
    <source>
        <dbReference type="RuleBase" id="RU000394"/>
    </source>
</evidence>
<dbReference type="PANTHER" id="PTHR47972">
    <property type="entry name" value="KINESIN-LIKE PROTEIN KLP-3"/>
    <property type="match status" value="1"/>
</dbReference>
<protein>
    <recommendedName>
        <fullName evidence="4">Kinesin-like protein</fullName>
    </recommendedName>
</protein>
<evidence type="ECO:0000256" key="2">
    <source>
        <dbReference type="ARBA" id="ARBA00022840"/>
    </source>
</evidence>
<feature type="domain" description="Kinesin motor" evidence="7">
    <location>
        <begin position="527"/>
        <end position="880"/>
    </location>
</feature>
<dbReference type="Proteomes" id="UP000694044">
    <property type="component" value="Unassembled WGS sequence"/>
</dbReference>
<keyword evidence="4" id="KW-0493">Microtubule</keyword>
<dbReference type="GO" id="GO:0007018">
    <property type="term" value="P:microtubule-based movement"/>
    <property type="evidence" value="ECO:0007669"/>
    <property type="project" value="InterPro"/>
</dbReference>
<dbReference type="SMART" id="SM00129">
    <property type="entry name" value="KISc"/>
    <property type="match status" value="1"/>
</dbReference>
<evidence type="ECO:0000313" key="9">
    <source>
        <dbReference type="Proteomes" id="UP000694044"/>
    </source>
</evidence>
<keyword evidence="1 3" id="KW-0547">Nucleotide-binding</keyword>
<accession>A0A8T1WLQ6</accession>
<feature type="compositionally biased region" description="Low complexity" evidence="6">
    <location>
        <begin position="34"/>
        <end position="56"/>
    </location>
</feature>
<comment type="similarity">
    <text evidence="3 4">Belongs to the TRAFAC class myosin-kinesin ATPase superfamily. Kinesin family.</text>
</comment>
<reference evidence="8" key="1">
    <citation type="submission" date="2021-02" db="EMBL/GenBank/DDBJ databases">
        <authorList>
            <person name="Palmer J.M."/>
        </authorList>
    </citation>
    <scope>NUCLEOTIDE SEQUENCE</scope>
    <source>
        <strain evidence="8">SCRP734</strain>
    </source>
</reference>
<dbReference type="PROSITE" id="PS50067">
    <property type="entry name" value="KINESIN_MOTOR_2"/>
    <property type="match status" value="1"/>
</dbReference>
<keyword evidence="3 4" id="KW-0505">Motor protein</keyword>
<feature type="region of interest" description="Disordered" evidence="6">
    <location>
        <begin position="1"/>
        <end position="139"/>
    </location>
</feature>
<feature type="compositionally biased region" description="Polar residues" evidence="6">
    <location>
        <begin position="117"/>
        <end position="128"/>
    </location>
</feature>
<evidence type="ECO:0000259" key="7">
    <source>
        <dbReference type="PROSITE" id="PS50067"/>
    </source>
</evidence>
<dbReference type="FunFam" id="3.40.850.10:FF:000372">
    <property type="entry name" value="Kinesin-like protein"/>
    <property type="match status" value="1"/>
</dbReference>
<dbReference type="GO" id="GO:0003777">
    <property type="term" value="F:microtubule motor activity"/>
    <property type="evidence" value="ECO:0007669"/>
    <property type="project" value="InterPro"/>
</dbReference>
<dbReference type="AlphaFoldDB" id="A0A8T1WLQ6"/>
<keyword evidence="9" id="KW-1185">Reference proteome</keyword>
<evidence type="ECO:0000313" key="8">
    <source>
        <dbReference type="EMBL" id="KAG7392659.1"/>
    </source>
</evidence>
<feature type="coiled-coil region" evidence="5">
    <location>
        <begin position="447"/>
        <end position="499"/>
    </location>
</feature>
<dbReference type="Pfam" id="PF00225">
    <property type="entry name" value="Kinesin"/>
    <property type="match status" value="1"/>
</dbReference>
<evidence type="ECO:0000256" key="5">
    <source>
        <dbReference type="SAM" id="Coils"/>
    </source>
</evidence>
<dbReference type="PROSITE" id="PS00411">
    <property type="entry name" value="KINESIN_MOTOR_1"/>
    <property type="match status" value="1"/>
</dbReference>
<dbReference type="GO" id="GO:0005874">
    <property type="term" value="C:microtubule"/>
    <property type="evidence" value="ECO:0007669"/>
    <property type="project" value="UniProtKB-KW"/>
</dbReference>
<feature type="binding site" evidence="3">
    <location>
        <begin position="627"/>
        <end position="634"/>
    </location>
    <ligand>
        <name>ATP</name>
        <dbReference type="ChEBI" id="CHEBI:30616"/>
    </ligand>
</feature>
<keyword evidence="2 3" id="KW-0067">ATP-binding</keyword>
<dbReference type="GO" id="GO:0005524">
    <property type="term" value="F:ATP binding"/>
    <property type="evidence" value="ECO:0007669"/>
    <property type="project" value="UniProtKB-UniRule"/>
</dbReference>
<gene>
    <name evidence="8" type="ORF">PHYPSEUDO_015047</name>
</gene>
<dbReference type="EMBL" id="JAGDFM010000009">
    <property type="protein sequence ID" value="KAG7392659.1"/>
    <property type="molecule type" value="Genomic_DNA"/>
</dbReference>
<sequence>MDSDYQAGSGRVLRHFASIATPDATGKKSDWQRRSMGGARRLSGSSSVASASGPRSVPRPVKVFDDFVLDNQTESSDRSSELSAEPTEPKSYAMSFSPPRHSLKKSRRESSAAGRATFQSSSAASFGQETPVEAEDVEADSPVPLSVKFLMSRDPEEEERVLKTKSDREKAYLYKKRYTDTYEHAVALLKHAASLERERDDKQSDLEYLRSTIKTQTQIINTMSDNQHMNEPTDYQQEKKIQALCHEVTGLVVQLNERDTLINSLHEERDRSAKVINELKISQGLSSSSASEAMRSTGEFRDMGVKLEAAILEKQEAVARETKVASQLKDLQLLYEKCDAARSALSDGLDRAEKQTTALHAQWVREKKKLLTSVEKDDQKSAKFAAEYERLRKENEAFKGFLRLSSEKERDHIATVESQRQAASTSQARIALLESELNELRPQMSLLNEKKARIKALEHDLSGTREKLRRCLLHVDELEERLEQREDEVQTVKAQFQERAAFLEQRVFDAEAVRRSLHNKVMELKGNIRVFCRVRPVLMHELANSRGEEIFAFPDYRSERRQIELSANPKSHVGYGQNGSRSVVKKYNFDFDLVFDSKCSQEDVFLEVSALIQSALDGYNVCIFAYGQTGSGKTYTMQGREEDIASKLMEPSPDMGIVGRAISHIFAGMEELRTSGWDFTASLELVEIYNETLRDLLTPAESTDRIDLRLDSEGKVVVVNSCIHKVQNDQEAWSLLRGAMSKRSTKSTKMNDRSSRSHCVITFKLNGVNSLTGEQRTGVINLVDLAGSERLSKSGSDSNKELLKEATSINKSLSALGNVICALAKKSNHVPFRDSKLTHFLSSSLGGDSKTLMICNLSPLGEHRDETLNSLRFAKMVNSCEIAYPSTVSTR</sequence>
<dbReference type="PANTHER" id="PTHR47972:SF28">
    <property type="entry name" value="KINESIN-LIKE PROTEIN KLP-3"/>
    <property type="match status" value="1"/>
</dbReference>
<dbReference type="InterPro" id="IPR027640">
    <property type="entry name" value="Kinesin-like_fam"/>
</dbReference>
<dbReference type="InterPro" id="IPR019821">
    <property type="entry name" value="Kinesin_motor_CS"/>
</dbReference>
<keyword evidence="5" id="KW-0175">Coiled coil</keyword>
<proteinExistence type="inferred from homology"/>
<evidence type="ECO:0000256" key="3">
    <source>
        <dbReference type="PROSITE-ProRule" id="PRU00283"/>
    </source>
</evidence>
<name>A0A8T1WLQ6_9STRA</name>
<evidence type="ECO:0000256" key="1">
    <source>
        <dbReference type="ARBA" id="ARBA00022741"/>
    </source>
</evidence>
<evidence type="ECO:0000256" key="6">
    <source>
        <dbReference type="SAM" id="MobiDB-lite"/>
    </source>
</evidence>
<organism evidence="8 9">
    <name type="scientific">Phytophthora pseudosyringae</name>
    <dbReference type="NCBI Taxonomy" id="221518"/>
    <lineage>
        <taxon>Eukaryota</taxon>
        <taxon>Sar</taxon>
        <taxon>Stramenopiles</taxon>
        <taxon>Oomycota</taxon>
        <taxon>Peronosporomycetes</taxon>
        <taxon>Peronosporales</taxon>
        <taxon>Peronosporaceae</taxon>
        <taxon>Phytophthora</taxon>
    </lineage>
</organism>